<name>A0ABV1NTW7_9ACTN</name>
<feature type="transmembrane region" description="Helical" evidence="2">
    <location>
        <begin position="12"/>
        <end position="31"/>
    </location>
</feature>
<evidence type="ECO:0000259" key="3">
    <source>
        <dbReference type="Pfam" id="PF07786"/>
    </source>
</evidence>
<dbReference type="EMBL" id="JBEGDP010000001">
    <property type="protein sequence ID" value="MEQ7845953.1"/>
    <property type="molecule type" value="Genomic_DNA"/>
</dbReference>
<dbReference type="InterPro" id="IPR012429">
    <property type="entry name" value="HGSNAT_cat"/>
</dbReference>
<feature type="transmembrane region" description="Helical" evidence="2">
    <location>
        <begin position="43"/>
        <end position="67"/>
    </location>
</feature>
<dbReference type="Pfam" id="PF07786">
    <property type="entry name" value="HGSNAT_cat"/>
    <property type="match status" value="1"/>
</dbReference>
<feature type="transmembrane region" description="Helical" evidence="2">
    <location>
        <begin position="131"/>
        <end position="149"/>
    </location>
</feature>
<protein>
    <submittedName>
        <fullName evidence="4">Heparan-alpha-glucosaminide N-acetyltransferase domain-containing protein</fullName>
    </submittedName>
</protein>
<feature type="transmembrane region" description="Helical" evidence="2">
    <location>
        <begin position="79"/>
        <end position="99"/>
    </location>
</feature>
<feature type="transmembrane region" description="Helical" evidence="2">
    <location>
        <begin position="273"/>
        <end position="294"/>
    </location>
</feature>
<evidence type="ECO:0000313" key="5">
    <source>
        <dbReference type="Proteomes" id="UP001482520"/>
    </source>
</evidence>
<evidence type="ECO:0000313" key="4">
    <source>
        <dbReference type="EMBL" id="MEQ7845953.1"/>
    </source>
</evidence>
<feature type="domain" description="Heparan-alpha-glucosaminide N-acetyltransferase catalytic" evidence="3">
    <location>
        <begin position="10"/>
        <end position="205"/>
    </location>
</feature>
<feature type="transmembrane region" description="Helical" evidence="2">
    <location>
        <begin position="211"/>
        <end position="232"/>
    </location>
</feature>
<feature type="transmembrane region" description="Helical" evidence="2">
    <location>
        <begin position="105"/>
        <end position="124"/>
    </location>
</feature>
<feature type="transmembrane region" description="Helical" evidence="2">
    <location>
        <begin position="338"/>
        <end position="357"/>
    </location>
</feature>
<keyword evidence="5" id="KW-1185">Reference proteome</keyword>
<keyword evidence="2" id="KW-0812">Transmembrane</keyword>
<reference evidence="4 5" key="1">
    <citation type="submission" date="2024-02" db="EMBL/GenBank/DDBJ databases">
        <title>Full genome sequence of Nocardioides kribbensis.</title>
        <authorList>
            <person name="Poletto B.L."/>
            <person name="Silva G."/>
            <person name="Galante D."/>
            <person name="Campos K.R."/>
            <person name="Santos M.B.N."/>
            <person name="Sacchi C.T."/>
        </authorList>
    </citation>
    <scope>NUCLEOTIDE SEQUENCE [LARGE SCALE GENOMIC DNA]</scope>
    <source>
        <strain evidence="4 5">O4R</strain>
    </source>
</reference>
<organism evidence="4 5">
    <name type="scientific">Nocardioides kribbensis</name>
    <dbReference type="NCBI Taxonomy" id="305517"/>
    <lineage>
        <taxon>Bacteria</taxon>
        <taxon>Bacillati</taxon>
        <taxon>Actinomycetota</taxon>
        <taxon>Actinomycetes</taxon>
        <taxon>Propionibacteriales</taxon>
        <taxon>Nocardioidaceae</taxon>
        <taxon>Nocardioides</taxon>
    </lineage>
</organism>
<feature type="region of interest" description="Disordered" evidence="1">
    <location>
        <begin position="377"/>
        <end position="400"/>
    </location>
</feature>
<proteinExistence type="predicted"/>
<accession>A0ABV1NTW7</accession>
<dbReference type="RefSeq" id="WP_349803594.1">
    <property type="nucleotide sequence ID" value="NZ_JBEGDP010000001.1"/>
</dbReference>
<evidence type="ECO:0000256" key="1">
    <source>
        <dbReference type="SAM" id="MobiDB-lite"/>
    </source>
</evidence>
<keyword evidence="2" id="KW-1133">Transmembrane helix</keyword>
<dbReference type="Proteomes" id="UP001482520">
    <property type="component" value="Unassembled WGS sequence"/>
</dbReference>
<feature type="transmembrane region" description="Helical" evidence="2">
    <location>
        <begin position="181"/>
        <end position="199"/>
    </location>
</feature>
<comment type="caution">
    <text evidence="4">The sequence shown here is derived from an EMBL/GenBank/DDBJ whole genome shotgun (WGS) entry which is preliminary data.</text>
</comment>
<keyword evidence="2" id="KW-0472">Membrane</keyword>
<sequence>MPRSGEGAGRLLGVDVARCLALVGMVATHVVDPRDPDGSLSAAQWLAGGRASALFAVLLGVSLALTTGRREPVQGRERAARSAGVVVRAVLIGLLGLALGQPDSGLAVILTYYAVLLLLALPVLGLRPPALLGLAAAWVVAAPLFSYVLRAELAPRGVASPTFAQLVADPAGLLAELLWTGYYPAVPWLSYVLVGLALGRLDLARRAVGTAIALGGLVLAVGASALAGALVARTDLTAAQLDEAAGGMFGTTPPGEPGWLVAAAPHSSTTLDLLQTTGSAGLVLGLCLLLDATLVRHGLDVARRAVGIVFGAGTMVLTLYSLHVLLRTDRLWPPEESSAYPAHLLVLLGIGALYAAAGRRGPLEQLVSLASQGAARLVRGRPGRPSDRPSAGPAAGPSDG</sequence>
<evidence type="ECO:0000256" key="2">
    <source>
        <dbReference type="SAM" id="Phobius"/>
    </source>
</evidence>
<feature type="transmembrane region" description="Helical" evidence="2">
    <location>
        <begin position="306"/>
        <end position="326"/>
    </location>
</feature>
<gene>
    <name evidence="4" type="ORF">V6R90_01590</name>
</gene>